<dbReference type="GO" id="GO:0030183">
    <property type="term" value="P:B cell differentiation"/>
    <property type="evidence" value="ECO:0007669"/>
    <property type="project" value="TreeGrafter"/>
</dbReference>
<protein>
    <submittedName>
        <fullName evidence="6">B-cell antigen receptor complex-associated protein beta chain</fullName>
    </submittedName>
</protein>
<dbReference type="Proteomes" id="UP000515152">
    <property type="component" value="Chromosome 23"/>
</dbReference>
<dbReference type="InterPro" id="IPR036179">
    <property type="entry name" value="Ig-like_dom_sf"/>
</dbReference>
<dbReference type="AlphaFoldDB" id="A0A6P8EYR6"/>
<dbReference type="SUPFAM" id="SSF48726">
    <property type="entry name" value="Immunoglobulin"/>
    <property type="match status" value="1"/>
</dbReference>
<evidence type="ECO:0000256" key="3">
    <source>
        <dbReference type="SAM" id="SignalP"/>
    </source>
</evidence>
<dbReference type="GO" id="GO:0019815">
    <property type="term" value="C:B cell receptor complex"/>
    <property type="evidence" value="ECO:0007669"/>
    <property type="project" value="TreeGrafter"/>
</dbReference>
<evidence type="ECO:0000313" key="6">
    <source>
        <dbReference type="RefSeq" id="XP_031416960.1"/>
    </source>
</evidence>
<keyword evidence="5" id="KW-1185">Reference proteome</keyword>
<feature type="chain" id="PRO_5027709735" evidence="3">
    <location>
        <begin position="19"/>
        <end position="211"/>
    </location>
</feature>
<organism evidence="5 6">
    <name type="scientific">Clupea harengus</name>
    <name type="common">Atlantic herring</name>
    <dbReference type="NCBI Taxonomy" id="7950"/>
    <lineage>
        <taxon>Eukaryota</taxon>
        <taxon>Metazoa</taxon>
        <taxon>Chordata</taxon>
        <taxon>Craniata</taxon>
        <taxon>Vertebrata</taxon>
        <taxon>Euteleostomi</taxon>
        <taxon>Actinopterygii</taxon>
        <taxon>Neopterygii</taxon>
        <taxon>Teleostei</taxon>
        <taxon>Clupei</taxon>
        <taxon>Clupeiformes</taxon>
        <taxon>Clupeoidei</taxon>
        <taxon>Clupeidae</taxon>
        <taxon>Clupea</taxon>
    </lineage>
</organism>
<dbReference type="PROSITE" id="PS50835">
    <property type="entry name" value="IG_LIKE"/>
    <property type="match status" value="1"/>
</dbReference>
<feature type="region of interest" description="Disordered" evidence="2">
    <location>
        <begin position="192"/>
        <end position="211"/>
    </location>
</feature>
<dbReference type="RefSeq" id="XP_031416960.1">
    <property type="nucleotide sequence ID" value="XM_031561100.1"/>
</dbReference>
<sequence length="211" mass="23869">MCRQMILFLFIILVGTSANELFQWPRFVGVKTGSRVTLSCVDKASGKGDKMQEVSWRKALSPGNPDHPLEQSKDVNFGQRTGRMTLSRMQTEHSGIYFCYINGTKGPGSEVQVHRPRDLVAAIRRSNMKDVVIFIQASLLGVFLLLPHFCYKQQQAKEEAVYEDPHDDHTYEGLDIEHVVLYEDIPAFSGWDADEPCVADEPCDMESPDQE</sequence>
<proteinExistence type="predicted"/>
<keyword evidence="3" id="KW-0732">Signal</keyword>
<dbReference type="CTD" id="974"/>
<dbReference type="GO" id="GO:0050853">
    <property type="term" value="P:B cell receptor signaling pathway"/>
    <property type="evidence" value="ECO:0007669"/>
    <property type="project" value="TreeGrafter"/>
</dbReference>
<dbReference type="InterPro" id="IPR013783">
    <property type="entry name" value="Ig-like_fold"/>
</dbReference>
<dbReference type="InterPro" id="IPR013151">
    <property type="entry name" value="Immunoglobulin_dom"/>
</dbReference>
<evidence type="ECO:0000256" key="2">
    <source>
        <dbReference type="SAM" id="MobiDB-lite"/>
    </source>
</evidence>
<dbReference type="InterPro" id="IPR003599">
    <property type="entry name" value="Ig_sub"/>
</dbReference>
<keyword evidence="1" id="KW-0393">Immunoglobulin domain</keyword>
<keyword evidence="6" id="KW-0675">Receptor</keyword>
<name>A0A6P8EYR6_CLUHA</name>
<dbReference type="SMART" id="SM00409">
    <property type="entry name" value="IG"/>
    <property type="match status" value="1"/>
</dbReference>
<dbReference type="Pfam" id="PF00047">
    <property type="entry name" value="ig"/>
    <property type="match status" value="1"/>
</dbReference>
<evidence type="ECO:0000256" key="1">
    <source>
        <dbReference type="ARBA" id="ARBA00023319"/>
    </source>
</evidence>
<dbReference type="OrthoDB" id="9894386at2759"/>
<feature type="signal peptide" evidence="3">
    <location>
        <begin position="1"/>
        <end position="18"/>
    </location>
</feature>
<evidence type="ECO:0000259" key="4">
    <source>
        <dbReference type="PROSITE" id="PS50835"/>
    </source>
</evidence>
<dbReference type="GeneID" id="116218681"/>
<accession>A0A6P8EYR6</accession>
<dbReference type="PANTHER" id="PTHR14334">
    <property type="entry name" value="B-CELL ANTIGEN RECEPTOR COMPLEX-ASSOCIATED PROTEIN"/>
    <property type="match status" value="1"/>
</dbReference>
<gene>
    <name evidence="6" type="primary">cd79b</name>
</gene>
<dbReference type="PANTHER" id="PTHR14334:SF2">
    <property type="entry name" value="B-CELL ANTIGEN RECEPTOR COMPLEX-ASSOCIATED PROTEIN BETA CHAIN"/>
    <property type="match status" value="1"/>
</dbReference>
<dbReference type="Gene3D" id="2.60.40.10">
    <property type="entry name" value="Immunoglobulins"/>
    <property type="match status" value="1"/>
</dbReference>
<dbReference type="InterPro" id="IPR007110">
    <property type="entry name" value="Ig-like_dom"/>
</dbReference>
<feature type="domain" description="Ig-like" evidence="4">
    <location>
        <begin position="30"/>
        <end position="114"/>
    </location>
</feature>
<reference evidence="6" key="1">
    <citation type="submission" date="2025-08" db="UniProtKB">
        <authorList>
            <consortium name="RefSeq"/>
        </authorList>
    </citation>
    <scope>IDENTIFICATION</scope>
</reference>
<dbReference type="GO" id="GO:0009897">
    <property type="term" value="C:external side of plasma membrane"/>
    <property type="evidence" value="ECO:0007669"/>
    <property type="project" value="TreeGrafter"/>
</dbReference>
<dbReference type="KEGG" id="char:116218681"/>
<evidence type="ECO:0000313" key="5">
    <source>
        <dbReference type="Proteomes" id="UP000515152"/>
    </source>
</evidence>